<sequence>MQPFYIYEQVILFPVQVFEYQICGVVWLEWLELSYYASAVFLAVEAFERLLGPCMDIMRRNMVAYDEDMIRAFGGKDKISDLR</sequence>
<dbReference type="Proteomes" id="UP000593567">
    <property type="component" value="Unassembled WGS sequence"/>
</dbReference>
<evidence type="ECO:0000313" key="1">
    <source>
        <dbReference type="EMBL" id="KAF6021181.1"/>
    </source>
</evidence>
<evidence type="ECO:0000313" key="2">
    <source>
        <dbReference type="Proteomes" id="UP000593567"/>
    </source>
</evidence>
<dbReference type="OrthoDB" id="417078at2759"/>
<organism evidence="1 2">
    <name type="scientific">Bugula neritina</name>
    <name type="common">Brown bryozoan</name>
    <name type="synonym">Sertularia neritina</name>
    <dbReference type="NCBI Taxonomy" id="10212"/>
    <lineage>
        <taxon>Eukaryota</taxon>
        <taxon>Metazoa</taxon>
        <taxon>Spiralia</taxon>
        <taxon>Lophotrochozoa</taxon>
        <taxon>Bryozoa</taxon>
        <taxon>Gymnolaemata</taxon>
        <taxon>Cheilostomatida</taxon>
        <taxon>Flustrina</taxon>
        <taxon>Buguloidea</taxon>
        <taxon>Bugulidae</taxon>
        <taxon>Bugula</taxon>
    </lineage>
</organism>
<proteinExistence type="predicted"/>
<protein>
    <submittedName>
        <fullName evidence="1">Pka-R2</fullName>
    </submittedName>
</protein>
<accession>A0A7J7J6N1</accession>
<dbReference type="AlphaFoldDB" id="A0A7J7J6N1"/>
<keyword evidence="2" id="KW-1185">Reference proteome</keyword>
<name>A0A7J7J6N1_BUGNE</name>
<comment type="caution">
    <text evidence="1">The sequence shown here is derived from an EMBL/GenBank/DDBJ whole genome shotgun (WGS) entry which is preliminary data.</text>
</comment>
<dbReference type="EMBL" id="VXIV02003103">
    <property type="protein sequence ID" value="KAF6021181.1"/>
    <property type="molecule type" value="Genomic_DNA"/>
</dbReference>
<reference evidence="1" key="1">
    <citation type="submission" date="2020-06" db="EMBL/GenBank/DDBJ databases">
        <title>Draft genome of Bugula neritina, a colonial animal packing powerful symbionts and potential medicines.</title>
        <authorList>
            <person name="Rayko M."/>
        </authorList>
    </citation>
    <scope>NUCLEOTIDE SEQUENCE [LARGE SCALE GENOMIC DNA]</scope>
    <source>
        <strain evidence="1">Kwan_BN1</strain>
    </source>
</reference>
<gene>
    <name evidence="1" type="ORF">EB796_020511</name>
</gene>